<name>A0A3E0H0P0_9PSEU</name>
<dbReference type="InterPro" id="IPR006311">
    <property type="entry name" value="TAT_signal"/>
</dbReference>
<dbReference type="InterPro" id="IPR001638">
    <property type="entry name" value="Solute-binding_3/MltF_N"/>
</dbReference>
<feature type="chain" id="PRO_5017820304" evidence="2">
    <location>
        <begin position="31"/>
        <end position="334"/>
    </location>
</feature>
<dbReference type="PROSITE" id="PS51318">
    <property type="entry name" value="TAT"/>
    <property type="match status" value="1"/>
</dbReference>
<evidence type="ECO:0000259" key="3">
    <source>
        <dbReference type="SMART" id="SM00062"/>
    </source>
</evidence>
<reference evidence="4 5" key="1">
    <citation type="submission" date="2018-08" db="EMBL/GenBank/DDBJ databases">
        <title>Genomic Encyclopedia of Archaeal and Bacterial Type Strains, Phase II (KMG-II): from individual species to whole genera.</title>
        <authorList>
            <person name="Goeker M."/>
        </authorList>
    </citation>
    <scope>NUCLEOTIDE SEQUENCE [LARGE SCALE GENOMIC DNA]</scope>
    <source>
        <strain evidence="4 5">DSM 45791</strain>
    </source>
</reference>
<evidence type="ECO:0000313" key="4">
    <source>
        <dbReference type="EMBL" id="REH35619.1"/>
    </source>
</evidence>
<dbReference type="EMBL" id="QUNO01000017">
    <property type="protein sequence ID" value="REH35619.1"/>
    <property type="molecule type" value="Genomic_DNA"/>
</dbReference>
<dbReference type="CDD" id="cd01004">
    <property type="entry name" value="PBP2_MidA_like"/>
    <property type="match status" value="1"/>
</dbReference>
<dbReference type="SMART" id="SM00062">
    <property type="entry name" value="PBPb"/>
    <property type="match status" value="1"/>
</dbReference>
<keyword evidence="1 2" id="KW-0732">Signal</keyword>
<dbReference type="Pfam" id="PF00497">
    <property type="entry name" value="SBP_bac_3"/>
    <property type="match status" value="1"/>
</dbReference>
<dbReference type="SUPFAM" id="SSF53850">
    <property type="entry name" value="Periplasmic binding protein-like II"/>
    <property type="match status" value="1"/>
</dbReference>
<feature type="signal peptide" evidence="2">
    <location>
        <begin position="1"/>
        <end position="30"/>
    </location>
</feature>
<dbReference type="PANTHER" id="PTHR35936">
    <property type="entry name" value="MEMBRANE-BOUND LYTIC MUREIN TRANSGLYCOSYLASE F"/>
    <property type="match status" value="1"/>
</dbReference>
<accession>A0A3E0H0P0</accession>
<proteinExistence type="predicted"/>
<dbReference type="PROSITE" id="PS51257">
    <property type="entry name" value="PROKAR_LIPOPROTEIN"/>
    <property type="match status" value="1"/>
</dbReference>
<evidence type="ECO:0000256" key="1">
    <source>
        <dbReference type="ARBA" id="ARBA00022729"/>
    </source>
</evidence>
<dbReference type="OrthoDB" id="4633994at2"/>
<gene>
    <name evidence="4" type="ORF">BCF44_1177</name>
</gene>
<dbReference type="Proteomes" id="UP000256269">
    <property type="component" value="Unassembled WGS sequence"/>
</dbReference>
<dbReference type="AlphaFoldDB" id="A0A3E0H0P0"/>
<keyword evidence="5" id="KW-1185">Reference proteome</keyword>
<evidence type="ECO:0000256" key="2">
    <source>
        <dbReference type="SAM" id="SignalP"/>
    </source>
</evidence>
<dbReference type="Gene3D" id="3.40.190.10">
    <property type="entry name" value="Periplasmic binding protein-like II"/>
    <property type="match status" value="2"/>
</dbReference>
<feature type="domain" description="Solute-binding protein family 3/N-terminal" evidence="3">
    <location>
        <begin position="77"/>
        <end position="312"/>
    </location>
</feature>
<sequence>MSRHLARRAVLPVIAAALAAALTACGSAQSAVTSADGTTTVTVGALSNGAATATPITVAAVQEIRAKLPQKIRDGGTLKIGIGALPSGSPPLAFVGTDNQTITGSEPDLARLVAGVLGLKVEFQNSTWENLFVGIDSGRVDVGFSNITDTEKRKEKYDFASYREDNLAFEALASNPWTFTGDYHVLAGKKISVGKGTNQEKILLEWQTKLRAEGKDFTVSYYPDINAAQLALNSGQIDSYLGPSPGALYQISQSKSSPHPKKLAGTHSGAGDTLQGLIAATAKKDSGLVEPLAAAINHLIGNGQYKQWLGAWHLDSEAVAKSEVNPPGLPLTNS</sequence>
<dbReference type="RefSeq" id="WP_116179708.1">
    <property type="nucleotide sequence ID" value="NZ_CP144375.1"/>
</dbReference>
<comment type="caution">
    <text evidence="4">The sequence shown here is derived from an EMBL/GenBank/DDBJ whole genome shotgun (WGS) entry which is preliminary data.</text>
</comment>
<evidence type="ECO:0000313" key="5">
    <source>
        <dbReference type="Proteomes" id="UP000256269"/>
    </source>
</evidence>
<protein>
    <submittedName>
        <fullName evidence="4">Polar amino acid transport system substrate-binding protein</fullName>
    </submittedName>
</protein>
<organism evidence="4 5">
    <name type="scientific">Kutzneria buriramensis</name>
    <dbReference type="NCBI Taxonomy" id="1045776"/>
    <lineage>
        <taxon>Bacteria</taxon>
        <taxon>Bacillati</taxon>
        <taxon>Actinomycetota</taxon>
        <taxon>Actinomycetes</taxon>
        <taxon>Pseudonocardiales</taxon>
        <taxon>Pseudonocardiaceae</taxon>
        <taxon>Kutzneria</taxon>
    </lineage>
</organism>
<dbReference type="PANTHER" id="PTHR35936:SF17">
    <property type="entry name" value="ARGININE-BINDING EXTRACELLULAR PROTEIN ARTP"/>
    <property type="match status" value="1"/>
</dbReference>